<keyword evidence="3 8" id="KW-0812">Transmembrane</keyword>
<comment type="function">
    <text evidence="8">Part of a membrane-bound complex that couples electron transfer with translocation of ions across the membrane.</text>
</comment>
<keyword evidence="8" id="KW-1003">Cell membrane</keyword>
<evidence type="ECO:0000313" key="11">
    <source>
        <dbReference type="Proteomes" id="UP000266328"/>
    </source>
</evidence>
<gene>
    <name evidence="8" type="primary">rnfE</name>
    <name evidence="10" type="ORF">SMC7_00250</name>
</gene>
<proteinExistence type="inferred from homology"/>
<dbReference type="GO" id="GO:0012505">
    <property type="term" value="C:endomembrane system"/>
    <property type="evidence" value="ECO:0007669"/>
    <property type="project" value="UniProtKB-SubCell"/>
</dbReference>
<dbReference type="Pfam" id="PF02508">
    <property type="entry name" value="Rnf-Nqr"/>
    <property type="match status" value="1"/>
</dbReference>
<dbReference type="NCBIfam" id="NF009070">
    <property type="entry name" value="PRK12405.1"/>
    <property type="match status" value="1"/>
</dbReference>
<keyword evidence="4 8" id="KW-1278">Translocase</keyword>
<keyword evidence="7 8" id="KW-0472">Membrane</keyword>
<keyword evidence="6 8" id="KW-1133">Transmembrane helix</keyword>
<feature type="transmembrane region" description="Helical" evidence="8">
    <location>
        <begin position="127"/>
        <end position="147"/>
    </location>
</feature>
<feature type="transmembrane region" description="Helical" evidence="8">
    <location>
        <begin position="12"/>
        <end position="32"/>
    </location>
</feature>
<keyword evidence="5 8" id="KW-0249">Electron transport</keyword>
<feature type="transmembrane region" description="Helical" evidence="8">
    <location>
        <begin position="71"/>
        <end position="91"/>
    </location>
</feature>
<keyword evidence="2 8" id="KW-0813">Transport</keyword>
<organism evidence="10 11">
    <name type="scientific">Candidatus Cryosericum terrychapinii</name>
    <dbReference type="NCBI Taxonomy" id="2290919"/>
    <lineage>
        <taxon>Bacteria</taxon>
        <taxon>Pseudomonadati</taxon>
        <taxon>Caldisericota/Cryosericota group</taxon>
        <taxon>Candidatus Cryosericota</taxon>
        <taxon>Candidatus Cryosericia</taxon>
        <taxon>Candidatus Cryosericales</taxon>
        <taxon>Candidatus Cryosericaceae</taxon>
        <taxon>Candidatus Cryosericum</taxon>
    </lineage>
</organism>
<feature type="transmembrane region" description="Helical" evidence="8">
    <location>
        <begin position="38"/>
        <end position="59"/>
    </location>
</feature>
<evidence type="ECO:0000256" key="9">
    <source>
        <dbReference type="SAM" id="MobiDB-lite"/>
    </source>
</evidence>
<comment type="subunit">
    <text evidence="8">The complex is composed of six subunits: RnfA, RnfB, RnfC, RnfD, RnfE and RnfG.</text>
</comment>
<dbReference type="HAMAP" id="MF_00478">
    <property type="entry name" value="RsxE_RnfE"/>
    <property type="match status" value="1"/>
</dbReference>
<evidence type="ECO:0000256" key="2">
    <source>
        <dbReference type="ARBA" id="ARBA00022448"/>
    </source>
</evidence>
<dbReference type="OrthoDB" id="9790976at2"/>
<feature type="region of interest" description="Disordered" evidence="9">
    <location>
        <begin position="202"/>
        <end position="222"/>
    </location>
</feature>
<sequence>MKRLFGVFVNGLIVENPLFVIMIGLCSSMAVTTTVANGIGMGVALTFVLVMSELIISLFRNLIPDSIRMPIFLIVIAAFTTIMDLEMKAYFPALSKSMGVFIPLVVVNCIVMGRVEAFSSKQPVADSTVDGLGMGIGYTWVLIALAVVRELLGNGTLLGRQIMPSSFSPMIFFVLPPGGFLVFSLWMAASNNLRRKLLAGKKPEPTQDSCCTLPENGSAEKA</sequence>
<dbReference type="RefSeq" id="WP_119088382.1">
    <property type="nucleotide sequence ID" value="NZ_QXIS01000001.1"/>
</dbReference>
<evidence type="ECO:0000256" key="7">
    <source>
        <dbReference type="ARBA" id="ARBA00023136"/>
    </source>
</evidence>
<dbReference type="NCBIfam" id="TIGR01948">
    <property type="entry name" value="rnfE"/>
    <property type="match status" value="1"/>
</dbReference>
<accession>A0A398D628</accession>
<evidence type="ECO:0000256" key="8">
    <source>
        <dbReference type="HAMAP-Rule" id="MF_00478"/>
    </source>
</evidence>
<evidence type="ECO:0000256" key="5">
    <source>
        <dbReference type="ARBA" id="ARBA00022982"/>
    </source>
</evidence>
<comment type="subcellular location">
    <subcellularLocation>
        <location evidence="8">Cell membrane</location>
        <topology evidence="8">Multi-pass membrane protein</topology>
    </subcellularLocation>
    <subcellularLocation>
        <location evidence="1">Endomembrane system</location>
        <topology evidence="1">Multi-pass membrane protein</topology>
    </subcellularLocation>
</comment>
<dbReference type="GO" id="GO:0005886">
    <property type="term" value="C:plasma membrane"/>
    <property type="evidence" value="ECO:0007669"/>
    <property type="project" value="UniProtKB-SubCell"/>
</dbReference>
<dbReference type="EC" id="7.-.-.-" evidence="8"/>
<feature type="transmembrane region" description="Helical" evidence="8">
    <location>
        <begin position="167"/>
        <end position="188"/>
    </location>
</feature>
<dbReference type="AlphaFoldDB" id="A0A398D628"/>
<keyword evidence="11" id="KW-1185">Reference proteome</keyword>
<dbReference type="EMBL" id="QXIS01000001">
    <property type="protein sequence ID" value="RIE06951.1"/>
    <property type="molecule type" value="Genomic_DNA"/>
</dbReference>
<dbReference type="GO" id="GO:0022900">
    <property type="term" value="P:electron transport chain"/>
    <property type="evidence" value="ECO:0007669"/>
    <property type="project" value="UniProtKB-UniRule"/>
</dbReference>
<dbReference type="InterPro" id="IPR003667">
    <property type="entry name" value="NqrDE/RnfAE"/>
</dbReference>
<feature type="transmembrane region" description="Helical" evidence="8">
    <location>
        <begin position="97"/>
        <end position="115"/>
    </location>
</feature>
<evidence type="ECO:0000256" key="1">
    <source>
        <dbReference type="ARBA" id="ARBA00004127"/>
    </source>
</evidence>
<protein>
    <recommendedName>
        <fullName evidence="8">Ion-translocating oxidoreductase complex subunit E</fullName>
        <ecNumber evidence="8">7.-.-.-</ecNumber>
    </recommendedName>
    <alternativeName>
        <fullName evidence="8">Rnf electron transport complex subunit E</fullName>
    </alternativeName>
</protein>
<dbReference type="PANTHER" id="PTHR30586:SF0">
    <property type="entry name" value="ION-TRANSLOCATING OXIDOREDUCTASE COMPLEX SUBUNIT E"/>
    <property type="match status" value="1"/>
</dbReference>
<dbReference type="Proteomes" id="UP000266328">
    <property type="component" value="Unassembled WGS sequence"/>
</dbReference>
<dbReference type="InterPro" id="IPR010968">
    <property type="entry name" value="RnfE"/>
</dbReference>
<evidence type="ECO:0000313" key="10">
    <source>
        <dbReference type="EMBL" id="RIE06951.1"/>
    </source>
</evidence>
<evidence type="ECO:0000256" key="4">
    <source>
        <dbReference type="ARBA" id="ARBA00022967"/>
    </source>
</evidence>
<dbReference type="PIRSF" id="PIRSF006102">
    <property type="entry name" value="NQR_DE"/>
    <property type="match status" value="1"/>
</dbReference>
<reference evidence="10 11" key="1">
    <citation type="submission" date="2018-09" db="EMBL/GenBank/DDBJ databases">
        <title>Discovery and Ecogenomic Context for Candidatus Cryosericales, a Global Caldiserica Order Active in Thawing Permafrost.</title>
        <authorList>
            <person name="Martinez M.A."/>
            <person name="Woodcroft B.J."/>
            <person name="Ignacio Espinoza J.C."/>
            <person name="Zayed A."/>
            <person name="Singleton C.M."/>
            <person name="Boyd J."/>
            <person name="Li Y.-F."/>
            <person name="Purvine S."/>
            <person name="Maughan H."/>
            <person name="Hodgkins S.B."/>
            <person name="Anderson D."/>
            <person name="Sederholm M."/>
            <person name="Temperton B."/>
            <person name="Saleska S.R."/>
            <person name="Tyson G.W."/>
            <person name="Rich V.I."/>
        </authorList>
    </citation>
    <scope>NUCLEOTIDE SEQUENCE [LARGE SCALE GENOMIC DNA]</scope>
    <source>
        <strain evidence="10 11">SMC7</strain>
    </source>
</reference>
<comment type="similarity">
    <text evidence="8">Belongs to the NqrDE/RnfAE family.</text>
</comment>
<evidence type="ECO:0000256" key="6">
    <source>
        <dbReference type="ARBA" id="ARBA00022989"/>
    </source>
</evidence>
<dbReference type="PANTHER" id="PTHR30586">
    <property type="entry name" value="ELECTRON TRANSPORT COMPLEX PROTEIN RNFE"/>
    <property type="match status" value="1"/>
</dbReference>
<name>A0A398D628_9BACT</name>
<evidence type="ECO:0000256" key="3">
    <source>
        <dbReference type="ARBA" id="ARBA00022692"/>
    </source>
</evidence>
<comment type="caution">
    <text evidence="10">The sequence shown here is derived from an EMBL/GenBank/DDBJ whole genome shotgun (WGS) entry which is preliminary data.</text>
</comment>